<dbReference type="InterPro" id="IPR036388">
    <property type="entry name" value="WH-like_DNA-bd_sf"/>
</dbReference>
<dbReference type="RefSeq" id="WP_148565614.1">
    <property type="nucleotide sequence ID" value="NZ_RXYA01000001.1"/>
</dbReference>
<dbReference type="SUPFAM" id="SSF46785">
    <property type="entry name" value="Winged helix' DNA-binding domain"/>
    <property type="match status" value="1"/>
</dbReference>
<dbReference type="OrthoDB" id="9796533at2"/>
<dbReference type="SUPFAM" id="SSF53067">
    <property type="entry name" value="Actin-like ATPase domain"/>
    <property type="match status" value="1"/>
</dbReference>
<comment type="similarity">
    <text evidence="2">Belongs to the ROK (NagC/XylR) family.</text>
</comment>
<dbReference type="InterPro" id="IPR043129">
    <property type="entry name" value="ATPase_NBD"/>
</dbReference>
<dbReference type="Gene3D" id="3.30.420.40">
    <property type="match status" value="2"/>
</dbReference>
<keyword evidence="3" id="KW-0859">Xylose metabolism</keyword>
<keyword evidence="3" id="KW-0119">Carbohydrate metabolism</keyword>
<comment type="function">
    <text evidence="1">Transcriptional repressor of xylose-utilizing enzymes.</text>
</comment>
<dbReference type="InterPro" id="IPR036390">
    <property type="entry name" value="WH_DNA-bd_sf"/>
</dbReference>
<gene>
    <name evidence="4" type="ORF">GH810_01550</name>
</gene>
<evidence type="ECO:0000256" key="1">
    <source>
        <dbReference type="ARBA" id="ARBA00002486"/>
    </source>
</evidence>
<evidence type="ECO:0000313" key="4">
    <source>
        <dbReference type="EMBL" id="MBC3887000.1"/>
    </source>
</evidence>
<proteinExistence type="inferred from homology"/>
<dbReference type="InterPro" id="IPR000600">
    <property type="entry name" value="ROK"/>
</dbReference>
<sequence>MNAYKYFETLSDRCKYIFNIIQKYGPLTKNQLLAKTQLKLTTLNRDIKNLIARKMIIETATAESTGGRKPALYDVNPCDFYVIGIDISRTYTQIIITNLKFSIMAEKRIDDTYELNEVIKIIPVNVSDLIKASNIDKSMIVGIGIGIVMELNTEVLYTKLIEEYHVPVSIDNGANAAVIGEHFLGFGKDKKNIAYIHCGVGIRTGVISSDILIRAINSSEDALGHMIVGNHGDLCSDENDGCVETYASIINITQKFICQEGKIGKRILNKNLNEISYIDVCHLAENNNVIAKKIISDSALHFGIGLANFIRLLNPQLIILSGPLIQHSQLFYDECKKVTLEQCHVINNTIEFNKGGYFENYSISVGASIMVIQEIINS</sequence>
<protein>
    <submittedName>
        <fullName evidence="4">ROK family protein</fullName>
    </submittedName>
</protein>
<reference evidence="4" key="2">
    <citation type="submission" date="2020-10" db="EMBL/GenBank/DDBJ databases">
        <title>Comparative genomics of the Acetobacterium genus.</title>
        <authorList>
            <person name="Marshall C."/>
            <person name="May H."/>
            <person name="Norman S."/>
        </authorList>
    </citation>
    <scope>NUCLEOTIDE SEQUENCE</scope>
    <source>
        <strain evidence="4">DER-2019</strain>
    </source>
</reference>
<dbReference type="Proteomes" id="UP000616595">
    <property type="component" value="Unassembled WGS sequence"/>
</dbReference>
<dbReference type="PANTHER" id="PTHR18964:SF110">
    <property type="entry name" value="TRANSCRIPTIONAL REGULATOR, XYLR-RELATED"/>
    <property type="match status" value="1"/>
</dbReference>
<comment type="caution">
    <text evidence="4">The sequence shown here is derived from an EMBL/GenBank/DDBJ whole genome shotgun (WGS) entry which is preliminary data.</text>
</comment>
<dbReference type="GO" id="GO:0042732">
    <property type="term" value="P:D-xylose metabolic process"/>
    <property type="evidence" value="ECO:0007669"/>
    <property type="project" value="UniProtKB-KW"/>
</dbReference>
<dbReference type="EMBL" id="WJBD01000001">
    <property type="protein sequence ID" value="MBC3887000.1"/>
    <property type="molecule type" value="Genomic_DNA"/>
</dbReference>
<name>A0A923KV03_9FIRM</name>
<evidence type="ECO:0000256" key="2">
    <source>
        <dbReference type="ARBA" id="ARBA00006479"/>
    </source>
</evidence>
<evidence type="ECO:0000313" key="5">
    <source>
        <dbReference type="Proteomes" id="UP000616595"/>
    </source>
</evidence>
<evidence type="ECO:0000256" key="3">
    <source>
        <dbReference type="ARBA" id="ARBA00022629"/>
    </source>
</evidence>
<organism evidence="4 5">
    <name type="scientific">Acetobacterium paludosum</name>
    <dbReference type="NCBI Taxonomy" id="52693"/>
    <lineage>
        <taxon>Bacteria</taxon>
        <taxon>Bacillati</taxon>
        <taxon>Bacillota</taxon>
        <taxon>Clostridia</taxon>
        <taxon>Eubacteriales</taxon>
        <taxon>Eubacteriaceae</taxon>
        <taxon>Acetobacterium</taxon>
    </lineage>
</organism>
<dbReference type="AlphaFoldDB" id="A0A923KV03"/>
<dbReference type="Gene3D" id="1.10.10.10">
    <property type="entry name" value="Winged helix-like DNA-binding domain superfamily/Winged helix DNA-binding domain"/>
    <property type="match status" value="1"/>
</dbReference>
<keyword evidence="5" id="KW-1185">Reference proteome</keyword>
<accession>A0A923KV03</accession>
<dbReference type="PANTHER" id="PTHR18964">
    <property type="entry name" value="ROK (REPRESSOR, ORF, KINASE) FAMILY"/>
    <property type="match status" value="1"/>
</dbReference>
<reference evidence="4" key="1">
    <citation type="submission" date="2019-10" db="EMBL/GenBank/DDBJ databases">
        <authorList>
            <person name="Ross D.E."/>
            <person name="Gulliver D."/>
        </authorList>
    </citation>
    <scope>NUCLEOTIDE SEQUENCE</scope>
    <source>
        <strain evidence="4">DER-2019</strain>
    </source>
</reference>
<dbReference type="Pfam" id="PF00480">
    <property type="entry name" value="ROK"/>
    <property type="match status" value="1"/>
</dbReference>